<organism evidence="1 2">
    <name type="scientific">Gigaspora margarita</name>
    <dbReference type="NCBI Taxonomy" id="4874"/>
    <lineage>
        <taxon>Eukaryota</taxon>
        <taxon>Fungi</taxon>
        <taxon>Fungi incertae sedis</taxon>
        <taxon>Mucoromycota</taxon>
        <taxon>Glomeromycotina</taxon>
        <taxon>Glomeromycetes</taxon>
        <taxon>Diversisporales</taxon>
        <taxon>Gigasporaceae</taxon>
        <taxon>Gigaspora</taxon>
    </lineage>
</organism>
<proteinExistence type="predicted"/>
<evidence type="ECO:0000313" key="1">
    <source>
        <dbReference type="EMBL" id="CAG8657185.1"/>
    </source>
</evidence>
<evidence type="ECO:0000313" key="2">
    <source>
        <dbReference type="Proteomes" id="UP000789901"/>
    </source>
</evidence>
<protein>
    <submittedName>
        <fullName evidence="1">5514_t:CDS:1</fullName>
    </submittedName>
</protein>
<gene>
    <name evidence="1" type="ORF">GMARGA_LOCUS9681</name>
</gene>
<name>A0ABN7UR51_GIGMA</name>
<dbReference type="Proteomes" id="UP000789901">
    <property type="component" value="Unassembled WGS sequence"/>
</dbReference>
<accession>A0ABN7UR51</accession>
<sequence>MLKATYLLSDKYNNQIKYQSCTAHTLQLSVLEGLKQCKPFHYQIKSLQAFFHTPKQGQRLCAIQQKNSQQGHQLPENKHTNPLDVLTDDLLKDFFAPRKEAEEAFNTYLDLIYGSELANNNGNKTNSNSDYELLLDKDNDLSSLDNNSDNDFFKALEDNNKEFMNGTKEEDEVYHYLQKKK</sequence>
<keyword evidence="2" id="KW-1185">Reference proteome</keyword>
<dbReference type="EMBL" id="CAJVQB010005260">
    <property type="protein sequence ID" value="CAG8657185.1"/>
    <property type="molecule type" value="Genomic_DNA"/>
</dbReference>
<reference evidence="1 2" key="1">
    <citation type="submission" date="2021-06" db="EMBL/GenBank/DDBJ databases">
        <authorList>
            <person name="Kallberg Y."/>
            <person name="Tangrot J."/>
            <person name="Rosling A."/>
        </authorList>
    </citation>
    <scope>NUCLEOTIDE SEQUENCE [LARGE SCALE GENOMIC DNA]</scope>
    <source>
        <strain evidence="1 2">120-4 pot B 10/14</strain>
    </source>
</reference>
<comment type="caution">
    <text evidence="1">The sequence shown here is derived from an EMBL/GenBank/DDBJ whole genome shotgun (WGS) entry which is preliminary data.</text>
</comment>